<feature type="region of interest" description="Disordered" evidence="1">
    <location>
        <begin position="104"/>
        <end position="157"/>
    </location>
</feature>
<dbReference type="RefSeq" id="WP_244161134.1">
    <property type="nucleotide sequence ID" value="NZ_FNSC01000001.1"/>
</dbReference>
<sequence length="157" mass="17594">MNQADNRWDGLTITKELAIGVYYAGTRHKSFTLRVAMAGDLIAAQEAHPQGPLQLVTLEVYRQQLLSLGAIPAEALTTELLRAELSEGDLALIAAADEALEKSSRRRARHRRLATHRARLYPPRLPPRRNPLHDQARDRRSRRSAGGSQVGRHPLRQ</sequence>
<keyword evidence="3" id="KW-1185">Reference proteome</keyword>
<dbReference type="Proteomes" id="UP000242849">
    <property type="component" value="Unassembled WGS sequence"/>
</dbReference>
<gene>
    <name evidence="2" type="ORF">SAMN05421553_2044</name>
</gene>
<name>A0A1H4XYK3_PSEAG</name>
<protein>
    <submittedName>
        <fullName evidence="2">Uncharacterized protein</fullName>
    </submittedName>
</protein>
<dbReference type="AlphaFoldDB" id="A0A1H4XYK3"/>
<evidence type="ECO:0000313" key="2">
    <source>
        <dbReference type="EMBL" id="SED10832.1"/>
    </source>
</evidence>
<accession>A0A1H4XYK3</accession>
<dbReference type="STRING" id="53406.SAMN05421553_2044"/>
<evidence type="ECO:0000313" key="3">
    <source>
        <dbReference type="Proteomes" id="UP000242849"/>
    </source>
</evidence>
<dbReference type="EMBL" id="FNSC01000001">
    <property type="protein sequence ID" value="SED10832.1"/>
    <property type="molecule type" value="Genomic_DNA"/>
</dbReference>
<organism evidence="2 3">
    <name type="scientific">Pseudomonas anguilliseptica</name>
    <dbReference type="NCBI Taxonomy" id="53406"/>
    <lineage>
        <taxon>Bacteria</taxon>
        <taxon>Pseudomonadati</taxon>
        <taxon>Pseudomonadota</taxon>
        <taxon>Gammaproteobacteria</taxon>
        <taxon>Pseudomonadales</taxon>
        <taxon>Pseudomonadaceae</taxon>
        <taxon>Pseudomonas</taxon>
    </lineage>
</organism>
<proteinExistence type="predicted"/>
<evidence type="ECO:0000256" key="1">
    <source>
        <dbReference type="SAM" id="MobiDB-lite"/>
    </source>
</evidence>
<reference evidence="3" key="1">
    <citation type="submission" date="2016-10" db="EMBL/GenBank/DDBJ databases">
        <authorList>
            <person name="Varghese N."/>
            <person name="Submissions S."/>
        </authorList>
    </citation>
    <scope>NUCLEOTIDE SEQUENCE [LARGE SCALE GENOMIC DNA]</scope>
    <source>
        <strain evidence="3">DSM 12111</strain>
    </source>
</reference>
<feature type="compositionally biased region" description="Basic residues" evidence="1">
    <location>
        <begin position="104"/>
        <end position="119"/>
    </location>
</feature>